<dbReference type="EMBL" id="CP014692">
    <property type="protein sequence ID" value="AQS86245.1"/>
    <property type="molecule type" value="Genomic_DNA"/>
</dbReference>
<accession>A0A1U9KKF0</accession>
<gene>
    <name evidence="1" type="ORF">A0U92_03885</name>
</gene>
<proteinExistence type="predicted"/>
<keyword evidence="2" id="KW-1185">Reference proteome</keyword>
<reference evidence="1 2" key="1">
    <citation type="submission" date="2016-03" db="EMBL/GenBank/DDBJ databases">
        <title>Acetic acid bacteria sequencing.</title>
        <authorList>
            <person name="Brandt J."/>
            <person name="Jakob F."/>
            <person name="Vogel R.F."/>
        </authorList>
    </citation>
    <scope>NUCLEOTIDE SEQUENCE [LARGE SCALE GENOMIC DNA]</scope>
    <source>
        <strain evidence="1 2">TMW2.1153</strain>
    </source>
</reference>
<sequence>MDQAQSTAAQHDKDARIAILTAQKQAVEALAKADQIKANVMWRDITDEARLCLQNDFVNTRNDFEIVTLAGDAEAGFMADQTQAVLEEVDRKVRRSQIFSARGVGEYYIYNKDPEVAASVVATMSRCGFPARVMPAPITVAGIAGAVPPGFNPSGVVQIFINTRKKPHFSYD</sequence>
<dbReference type="OrthoDB" id="9901442at2"/>
<dbReference type="Proteomes" id="UP000188937">
    <property type="component" value="Chromosome"/>
</dbReference>
<evidence type="ECO:0000313" key="1">
    <source>
        <dbReference type="EMBL" id="AQS86245.1"/>
    </source>
</evidence>
<name>A0A1U9KKF0_ACEAC</name>
<organism evidence="1 2">
    <name type="scientific">Acetobacter aceti</name>
    <dbReference type="NCBI Taxonomy" id="435"/>
    <lineage>
        <taxon>Bacteria</taxon>
        <taxon>Pseudomonadati</taxon>
        <taxon>Pseudomonadota</taxon>
        <taxon>Alphaproteobacteria</taxon>
        <taxon>Acetobacterales</taxon>
        <taxon>Acetobacteraceae</taxon>
        <taxon>Acetobacter</taxon>
        <taxon>Acetobacter subgen. Acetobacter</taxon>
    </lineage>
</organism>
<evidence type="ECO:0000313" key="2">
    <source>
        <dbReference type="Proteomes" id="UP000188937"/>
    </source>
</evidence>
<dbReference type="KEGG" id="aace:A0U92_03885"/>
<protein>
    <submittedName>
        <fullName evidence="1">Uncharacterized protein</fullName>
    </submittedName>
</protein>
<dbReference type="AlphaFoldDB" id="A0A1U9KKF0"/>